<organism evidence="3 4">
    <name type="scientific">Heterostelium pallidum (strain ATCC 26659 / Pp 5 / PN500)</name>
    <name type="common">Cellular slime mold</name>
    <name type="synonym">Polysphondylium pallidum</name>
    <dbReference type="NCBI Taxonomy" id="670386"/>
    <lineage>
        <taxon>Eukaryota</taxon>
        <taxon>Amoebozoa</taxon>
        <taxon>Evosea</taxon>
        <taxon>Eumycetozoa</taxon>
        <taxon>Dictyostelia</taxon>
        <taxon>Acytosteliales</taxon>
        <taxon>Acytosteliaceae</taxon>
        <taxon>Heterostelium</taxon>
    </lineage>
</organism>
<reference evidence="3 4" key="1">
    <citation type="journal article" date="2011" name="Genome Res.">
        <title>Phylogeny-wide analysis of social amoeba genomes highlights ancient origins for complex intercellular communication.</title>
        <authorList>
            <person name="Heidel A.J."/>
            <person name="Lawal H.M."/>
            <person name="Felder M."/>
            <person name="Schilde C."/>
            <person name="Helps N.R."/>
            <person name="Tunggal B."/>
            <person name="Rivero F."/>
            <person name="John U."/>
            <person name="Schleicher M."/>
            <person name="Eichinger L."/>
            <person name="Platzer M."/>
            <person name="Noegel A.A."/>
            <person name="Schaap P."/>
            <person name="Gloeckner G."/>
        </authorList>
    </citation>
    <scope>NUCLEOTIDE SEQUENCE [LARGE SCALE GENOMIC DNA]</scope>
    <source>
        <strain evidence="4">ATCC 26659 / Pp 5 / PN500</strain>
    </source>
</reference>
<keyword evidence="2" id="KW-0812">Transmembrane</keyword>
<dbReference type="InParanoid" id="D3B409"/>
<evidence type="ECO:0000313" key="3">
    <source>
        <dbReference type="EMBL" id="EFA84057.1"/>
    </source>
</evidence>
<gene>
    <name evidence="3" type="ORF">PPL_03130</name>
</gene>
<dbReference type="RefSeq" id="XP_020436174.1">
    <property type="nucleotide sequence ID" value="XM_020574102.1"/>
</dbReference>
<feature type="transmembrane region" description="Helical" evidence="2">
    <location>
        <begin position="132"/>
        <end position="151"/>
    </location>
</feature>
<dbReference type="Proteomes" id="UP000001396">
    <property type="component" value="Unassembled WGS sequence"/>
</dbReference>
<dbReference type="GeneID" id="31358653"/>
<feature type="transmembrane region" description="Helical" evidence="2">
    <location>
        <begin position="157"/>
        <end position="175"/>
    </location>
</feature>
<dbReference type="AlphaFoldDB" id="D3B409"/>
<feature type="region of interest" description="Disordered" evidence="1">
    <location>
        <begin position="301"/>
        <end position="328"/>
    </location>
</feature>
<dbReference type="FunCoup" id="D3B409">
    <property type="interactions" value="805"/>
</dbReference>
<feature type="region of interest" description="Disordered" evidence="1">
    <location>
        <begin position="65"/>
        <end position="88"/>
    </location>
</feature>
<feature type="compositionally biased region" description="Low complexity" evidence="1">
    <location>
        <begin position="65"/>
        <end position="85"/>
    </location>
</feature>
<evidence type="ECO:0000256" key="1">
    <source>
        <dbReference type="SAM" id="MobiDB-lite"/>
    </source>
</evidence>
<sequence length="328" mass="37339">MLNRSICRTNQLVANVVLNSARAGRSTATSGNILIRRSLSSTTLNNNRLNYNNILNNNGIRSYCKSTTETPNNNNNTEQKTTDNTSAKPDRNKIIQKYIVKDMPASHKDFTDKGYEVVFYSKREAIFKNLKLLFGGQIALTSVVPIGFLLKGSEIKYTMFGMMLVAWSTSFYFIGKMMMSNFVIRLYYKKGENFIYIVQYAPNARVLKVPIEDIKPSSFNPDGTPFLLLESDQLFFFERDGMLKNREALEYILSGDEYDLKTKSREEAEYNEHIANSLETAQKIDASNKTLDEQLKSLEQELNTLKNDNDTQQQQQQSSSSSSSTSKQ</sequence>
<evidence type="ECO:0000256" key="2">
    <source>
        <dbReference type="SAM" id="Phobius"/>
    </source>
</evidence>
<comment type="caution">
    <text evidence="3">The sequence shown here is derived from an EMBL/GenBank/DDBJ whole genome shotgun (WGS) entry which is preliminary data.</text>
</comment>
<dbReference type="EMBL" id="ADBJ01000010">
    <property type="protein sequence ID" value="EFA84057.1"/>
    <property type="molecule type" value="Genomic_DNA"/>
</dbReference>
<proteinExistence type="predicted"/>
<evidence type="ECO:0000313" key="4">
    <source>
        <dbReference type="Proteomes" id="UP000001396"/>
    </source>
</evidence>
<evidence type="ECO:0008006" key="5">
    <source>
        <dbReference type="Google" id="ProtNLM"/>
    </source>
</evidence>
<keyword evidence="2" id="KW-1133">Transmembrane helix</keyword>
<feature type="compositionally biased region" description="Low complexity" evidence="1">
    <location>
        <begin position="311"/>
        <end position="328"/>
    </location>
</feature>
<keyword evidence="2" id="KW-0472">Membrane</keyword>
<name>D3B409_HETP5</name>
<protein>
    <recommendedName>
        <fullName evidence="5">Transmembrane protein</fullName>
    </recommendedName>
</protein>
<accession>D3B409</accession>
<keyword evidence="4" id="KW-1185">Reference proteome</keyword>